<sequence>MGGVRSFRIEFKRFDLIREGDGIDSVSLIESGRYMRHSISMGKEGAQWLAKCIEENIARETERAFNRTFKEGNKGYVICRFTNKNGRYLKLTDYDRGSCKGRLAIPEGQNQSGWRGFNKELTLLLNPSPVDTKHGQDYKNLAEDNTKKRISAKDRLGPAASYADLLRVPAT</sequence>
<proteinExistence type="predicted"/>
<reference evidence="1" key="1">
    <citation type="submission" date="2018-02" db="EMBL/GenBank/DDBJ databases">
        <authorList>
            <person name="Cohen D.B."/>
            <person name="Kent A.D."/>
        </authorList>
    </citation>
    <scope>NUCLEOTIDE SEQUENCE</scope>
</reference>
<accession>A0A2N9FL18</accession>
<protein>
    <submittedName>
        <fullName evidence="1">Uncharacterized protein</fullName>
    </submittedName>
</protein>
<dbReference type="EMBL" id="OIVN01001225">
    <property type="protein sequence ID" value="SPC91476.1"/>
    <property type="molecule type" value="Genomic_DNA"/>
</dbReference>
<evidence type="ECO:0000313" key="1">
    <source>
        <dbReference type="EMBL" id="SPC91476.1"/>
    </source>
</evidence>
<dbReference type="AlphaFoldDB" id="A0A2N9FL18"/>
<name>A0A2N9FL18_FAGSY</name>
<organism evidence="1">
    <name type="scientific">Fagus sylvatica</name>
    <name type="common">Beechnut</name>
    <dbReference type="NCBI Taxonomy" id="28930"/>
    <lineage>
        <taxon>Eukaryota</taxon>
        <taxon>Viridiplantae</taxon>
        <taxon>Streptophyta</taxon>
        <taxon>Embryophyta</taxon>
        <taxon>Tracheophyta</taxon>
        <taxon>Spermatophyta</taxon>
        <taxon>Magnoliopsida</taxon>
        <taxon>eudicotyledons</taxon>
        <taxon>Gunneridae</taxon>
        <taxon>Pentapetalae</taxon>
        <taxon>rosids</taxon>
        <taxon>fabids</taxon>
        <taxon>Fagales</taxon>
        <taxon>Fagaceae</taxon>
        <taxon>Fagus</taxon>
    </lineage>
</organism>
<gene>
    <name evidence="1" type="ORF">FSB_LOCUS19358</name>
</gene>